<evidence type="ECO:0000313" key="6">
    <source>
        <dbReference type="Proteomes" id="UP000191116"/>
    </source>
</evidence>
<evidence type="ECO:0000256" key="2">
    <source>
        <dbReference type="ARBA" id="ARBA00022737"/>
    </source>
</evidence>
<keyword evidence="2" id="KW-0677">Repeat</keyword>
<dbReference type="RefSeq" id="WP_080176468.1">
    <property type="nucleotide sequence ID" value="NZ_AP024854.1"/>
</dbReference>
<dbReference type="EMBL" id="FUWP01000037">
    <property type="protein sequence ID" value="SKA56971.1"/>
    <property type="molecule type" value="Genomic_DNA"/>
</dbReference>
<evidence type="ECO:0000313" key="5">
    <source>
        <dbReference type="EMBL" id="SKA56971.1"/>
    </source>
</evidence>
<feature type="chain" id="PRO_5013318527" evidence="3">
    <location>
        <begin position="20"/>
        <end position="189"/>
    </location>
</feature>
<keyword evidence="3" id="KW-0732">Signal</keyword>
<evidence type="ECO:0000259" key="4">
    <source>
        <dbReference type="SMART" id="SM00247"/>
    </source>
</evidence>
<dbReference type="InterPro" id="IPR011024">
    <property type="entry name" value="G_crystallin-like"/>
</dbReference>
<reference evidence="5 6" key="1">
    <citation type="submission" date="2017-02" db="EMBL/GenBank/DDBJ databases">
        <authorList>
            <person name="Peterson S.W."/>
        </authorList>
    </citation>
    <scope>NUCLEOTIDE SEQUENCE [LARGE SCALE GENOMIC DNA]</scope>
    <source>
        <strain evidence="5 6">CECT 9189</strain>
    </source>
</reference>
<organism evidence="5 6">
    <name type="scientific">Photobacterium toruni</name>
    <dbReference type="NCBI Taxonomy" id="1935446"/>
    <lineage>
        <taxon>Bacteria</taxon>
        <taxon>Pseudomonadati</taxon>
        <taxon>Pseudomonadota</taxon>
        <taxon>Gammaproteobacteria</taxon>
        <taxon>Vibrionales</taxon>
        <taxon>Vibrionaceae</taxon>
        <taxon>Photobacterium</taxon>
    </lineage>
</organism>
<proteinExistence type="inferred from homology"/>
<dbReference type="AlphaFoldDB" id="A0A1T4UX54"/>
<comment type="similarity">
    <text evidence="1">Belongs to the beta/gamma-crystallin family.</text>
</comment>
<dbReference type="SUPFAM" id="SSF49695">
    <property type="entry name" value="gamma-Crystallin-like"/>
    <property type="match status" value="1"/>
</dbReference>
<dbReference type="SMART" id="SM00247">
    <property type="entry name" value="XTALbg"/>
    <property type="match status" value="1"/>
</dbReference>
<dbReference type="Proteomes" id="UP000191116">
    <property type="component" value="Unassembled WGS sequence"/>
</dbReference>
<feature type="domain" description="Beta/gamma crystallin 'Greek key'" evidence="4">
    <location>
        <begin position="108"/>
        <end position="186"/>
    </location>
</feature>
<name>A0A1T4UX54_9GAMM</name>
<evidence type="ECO:0000256" key="1">
    <source>
        <dbReference type="ARBA" id="ARBA00009646"/>
    </source>
</evidence>
<feature type="signal peptide" evidence="3">
    <location>
        <begin position="1"/>
        <end position="19"/>
    </location>
</feature>
<dbReference type="Pfam" id="PF00030">
    <property type="entry name" value="Crystall"/>
    <property type="match status" value="1"/>
</dbReference>
<evidence type="ECO:0000256" key="3">
    <source>
        <dbReference type="SAM" id="SignalP"/>
    </source>
</evidence>
<protein>
    <submittedName>
        <fullName evidence="5">Beta/Gamma crystallin</fullName>
    </submittedName>
</protein>
<accession>A0A1T4UX54</accession>
<dbReference type="InterPro" id="IPR001064">
    <property type="entry name" value="Beta/gamma_crystallin"/>
</dbReference>
<gene>
    <name evidence="5" type="ORF">CZ814_03810</name>
</gene>
<dbReference type="Gene3D" id="2.60.20.10">
    <property type="entry name" value="Crystallins"/>
    <property type="match status" value="1"/>
</dbReference>
<sequence length="189" mass="21254">MKKILFLTTLLGFSTASYADLHFEFKNVNNLNHNDRSSTNDSRVYVCTLQPFRDIFADVGVTRDMARYKVQHRCEKSQGEGSLFCKATAAKCVESSLVLGIDTDRRHGVSIYSQNNQKGESVMITHNVSNLSDYNFDNRMSSFAIPSGWTVRFYEGVNYSGGFYTRNSGDENATGFDNQVSSIKILSTF</sequence>
<dbReference type="OrthoDB" id="5816897at2"/>